<dbReference type="RefSeq" id="WP_388233542.1">
    <property type="nucleotide sequence ID" value="NZ_JBHVZQ010000003.1"/>
</dbReference>
<name>A0ABW6Q0I9_9ACTN</name>
<evidence type="ECO:0000313" key="1">
    <source>
        <dbReference type="EMBL" id="MFF1272690.1"/>
    </source>
</evidence>
<gene>
    <name evidence="1" type="ORF">ACFVZC_04645</name>
</gene>
<evidence type="ECO:0000313" key="2">
    <source>
        <dbReference type="Proteomes" id="UP001601627"/>
    </source>
</evidence>
<proteinExistence type="predicted"/>
<protein>
    <submittedName>
        <fullName evidence="1">Uncharacterized protein</fullName>
    </submittedName>
</protein>
<dbReference type="Proteomes" id="UP001601627">
    <property type="component" value="Unassembled WGS sequence"/>
</dbReference>
<dbReference type="EMBL" id="JBHVZQ010000003">
    <property type="protein sequence ID" value="MFF1272690.1"/>
    <property type="molecule type" value="Genomic_DNA"/>
</dbReference>
<reference evidence="1 2" key="1">
    <citation type="submission" date="2024-09" db="EMBL/GenBank/DDBJ databases">
        <title>The Natural Products Discovery Center: Release of the First 8490 Sequenced Strains for Exploring Actinobacteria Biosynthetic Diversity.</title>
        <authorList>
            <person name="Kalkreuter E."/>
            <person name="Kautsar S.A."/>
            <person name="Yang D."/>
            <person name="Bader C.D."/>
            <person name="Teijaro C.N."/>
            <person name="Fluegel L."/>
            <person name="Davis C.M."/>
            <person name="Simpson J.R."/>
            <person name="Lauterbach L."/>
            <person name="Steele A.D."/>
            <person name="Gui C."/>
            <person name="Meng S."/>
            <person name="Li G."/>
            <person name="Viehrig K."/>
            <person name="Ye F."/>
            <person name="Su P."/>
            <person name="Kiefer A.F."/>
            <person name="Nichols A."/>
            <person name="Cepeda A.J."/>
            <person name="Yan W."/>
            <person name="Fan B."/>
            <person name="Jiang Y."/>
            <person name="Adhikari A."/>
            <person name="Zheng C.-J."/>
            <person name="Schuster L."/>
            <person name="Cowan T.M."/>
            <person name="Smanski M.J."/>
            <person name="Chevrette M.G."/>
            <person name="De Carvalho L.P.S."/>
            <person name="Shen B."/>
        </authorList>
    </citation>
    <scope>NUCLEOTIDE SEQUENCE [LARGE SCALE GENOMIC DNA]</scope>
    <source>
        <strain evidence="1 2">NPDC058328</strain>
    </source>
</reference>
<comment type="caution">
    <text evidence="1">The sequence shown here is derived from an EMBL/GenBank/DDBJ whole genome shotgun (WGS) entry which is preliminary data.</text>
</comment>
<sequence length="516" mass="58793">MLESTKGLSFAPGERIPFCYHLDPLPGVPLQPGDSAWPTGVPPGGYTTDTREILPSTLAVSLKDGWWNHTLGAFTGRTFKVALWQTKVAGIHSALTLAFDLHRAGFASTDDLFETIRLLLHGRSRTTSDDEMVAAFLGHEEPDPLSWRFIVPETAWLESGRARVHESVIDLLLARGMEEIDYVRKSADYDEWRIGQAQLFKLLLIIQRLIMEFWGADRLPLAWRAKLGHWEEIGADALGVVGLALIPGGSLPTWRGDDARRMDSVMEQYRARGGGNWRSRFLRERLLVPDALRDQVLEGCEGGDLPDEWRWLSRSVVRPWMAAFRSSVRPDRWRPEPCPAEDLVDDPDVRAAFQKLGVSDRAEKLRMIRAYFDGSLGKSSSRPRPTTRKFVGDNGIPSVYMNLGLPKRSAEEENVLIALNEVLPEVEQKYIDREMKEDIEAETWLRTYPYCQMALQKSYFQFKHRGDVDQAMERLIDGVVLEPTLSHTWRQLAELLDREGHEDEASTVTYIEYMWL</sequence>
<accession>A0ABW6Q0I9</accession>
<keyword evidence="2" id="KW-1185">Reference proteome</keyword>
<organism evidence="1 2">
    <name type="scientific">Streptomyces marokkonensis</name>
    <dbReference type="NCBI Taxonomy" id="324855"/>
    <lineage>
        <taxon>Bacteria</taxon>
        <taxon>Bacillati</taxon>
        <taxon>Actinomycetota</taxon>
        <taxon>Actinomycetes</taxon>
        <taxon>Kitasatosporales</taxon>
        <taxon>Streptomycetaceae</taxon>
        <taxon>Streptomyces</taxon>
    </lineage>
</organism>